<dbReference type="GO" id="GO:0006874">
    <property type="term" value="P:intracellular calcium ion homeostasis"/>
    <property type="evidence" value="ECO:0007669"/>
    <property type="project" value="TreeGrafter"/>
</dbReference>
<comment type="caution">
    <text evidence="13">The sequence shown here is derived from an EMBL/GenBank/DDBJ whole genome shotgun (WGS) entry which is preliminary data.</text>
</comment>
<keyword evidence="4 10" id="KW-0109">Calcium transport</keyword>
<evidence type="ECO:0000256" key="2">
    <source>
        <dbReference type="ARBA" id="ARBA00008170"/>
    </source>
</evidence>
<dbReference type="GO" id="GO:0012505">
    <property type="term" value="C:endomembrane system"/>
    <property type="evidence" value="ECO:0007669"/>
    <property type="project" value="UniProtKB-SubCell"/>
</dbReference>
<feature type="transmembrane region" description="Helical" evidence="10">
    <location>
        <begin position="203"/>
        <end position="224"/>
    </location>
</feature>
<dbReference type="PANTHER" id="PTHR31503:SF22">
    <property type="entry name" value="VACUOLAR CALCIUM ION TRANSPORTER"/>
    <property type="match status" value="1"/>
</dbReference>
<dbReference type="Proteomes" id="UP000268093">
    <property type="component" value="Unassembled WGS sequence"/>
</dbReference>
<dbReference type="InterPro" id="IPR004798">
    <property type="entry name" value="CAX-like"/>
</dbReference>
<comment type="function">
    <text evidence="10">Has a role in promoting intracellular calcium ion sequestration via the exchange of calcium ions for hydrogen ions across the vacuolar membrane. Involved also in manganese ion homeostasis via its uptake into the vacuole.</text>
</comment>
<evidence type="ECO:0000256" key="9">
    <source>
        <dbReference type="ARBA" id="ARBA00023136"/>
    </source>
</evidence>
<dbReference type="Gene3D" id="1.20.1420.30">
    <property type="entry name" value="NCX, central ion-binding region"/>
    <property type="match status" value="1"/>
</dbReference>
<feature type="transmembrane region" description="Helical" evidence="10">
    <location>
        <begin position="230"/>
        <end position="251"/>
    </location>
</feature>
<name>A0A433CYX4_9FUNG</name>
<dbReference type="Pfam" id="PF01699">
    <property type="entry name" value="Na_Ca_ex"/>
    <property type="match status" value="2"/>
</dbReference>
<accession>A0A433CYX4</accession>
<dbReference type="AlphaFoldDB" id="A0A433CYX4"/>
<keyword evidence="14" id="KW-1185">Reference proteome</keyword>
<evidence type="ECO:0000256" key="1">
    <source>
        <dbReference type="ARBA" id="ARBA00004127"/>
    </source>
</evidence>
<dbReference type="OrthoDB" id="1699231at2759"/>
<proteinExistence type="inferred from homology"/>
<evidence type="ECO:0000256" key="11">
    <source>
        <dbReference type="SAM" id="MobiDB-lite"/>
    </source>
</evidence>
<keyword evidence="6 10" id="KW-0106">Calcium</keyword>
<feature type="domain" description="Sodium/calcium exchanger membrane region" evidence="12">
    <location>
        <begin position="282"/>
        <end position="456"/>
    </location>
</feature>
<feature type="transmembrane region" description="Helical" evidence="10">
    <location>
        <begin position="100"/>
        <end position="119"/>
    </location>
</feature>
<dbReference type="InterPro" id="IPR044880">
    <property type="entry name" value="NCX_ion-bd_dom_sf"/>
</dbReference>
<feature type="transmembrane region" description="Helical" evidence="10">
    <location>
        <begin position="76"/>
        <end position="94"/>
    </location>
</feature>
<dbReference type="GO" id="GO:0015369">
    <property type="term" value="F:calcium:proton antiporter activity"/>
    <property type="evidence" value="ECO:0007669"/>
    <property type="project" value="UniProtKB-UniRule"/>
</dbReference>
<sequence length="478" mass="51710">MDQTLSMASADDQANSCKPLIKPMSVRSEPRSPMEIHELSDAENGVFADPPNPQTEKRTFKPVSVKDGFMNIAKSSYVNVLIIFVPLGIIAKLVGWSPTVIFVLNFLAIVPLAKLLGYATEDLSIRVGETLGGLLNATFGNAVELIISIIALTKNLIRIVQASMLGSILSNLVFVLGFCFFLGGLKNYEQEFNATAAQTSASLMAIATSSLLLPAAFVASTSGLNVEDSILSISRATAIILLVIYAGYLYFQLRTHSALFVATGKAENDESEDPQMPLWMVLALLGFVTVLVAVCAEFLVGAIDEIVLQWHLTETFVGLILLPIVGNAAEHVTAVTVSLKNKMDLAIGVAIGSSMQIALLVTPLMVIIGWIIGVKMTLYFNVYETAVMFISVLIVNYLIGCSLLHFFSVQFPKGILHRTPDTDNLGYRLDFTNLQDGKSNWLEGLMLLGVYLIISISFFYFPDQAGSGLNGNSTTSAQ</sequence>
<keyword evidence="8 10" id="KW-0406">Ion transport</keyword>
<evidence type="ECO:0000313" key="14">
    <source>
        <dbReference type="Proteomes" id="UP000268093"/>
    </source>
</evidence>
<feature type="transmembrane region" description="Helical" evidence="10">
    <location>
        <begin position="315"/>
        <end position="337"/>
    </location>
</feature>
<evidence type="ECO:0000256" key="10">
    <source>
        <dbReference type="RuleBase" id="RU365028"/>
    </source>
</evidence>
<feature type="transmembrane region" description="Helical" evidence="10">
    <location>
        <begin position="159"/>
        <end position="182"/>
    </location>
</feature>
<evidence type="ECO:0000256" key="6">
    <source>
        <dbReference type="ARBA" id="ARBA00022837"/>
    </source>
</evidence>
<dbReference type="NCBIfam" id="TIGR00378">
    <property type="entry name" value="cax"/>
    <property type="match status" value="1"/>
</dbReference>
<evidence type="ECO:0000313" key="13">
    <source>
        <dbReference type="EMBL" id="RUP43787.1"/>
    </source>
</evidence>
<evidence type="ECO:0000256" key="4">
    <source>
        <dbReference type="ARBA" id="ARBA00022568"/>
    </source>
</evidence>
<keyword evidence="9 10" id="KW-0472">Membrane</keyword>
<feature type="transmembrane region" description="Helical" evidence="10">
    <location>
        <begin position="441"/>
        <end position="461"/>
    </location>
</feature>
<keyword evidence="3 10" id="KW-0813">Transport</keyword>
<organism evidence="13 14">
    <name type="scientific">Jimgerdemannia flammicorona</name>
    <dbReference type="NCBI Taxonomy" id="994334"/>
    <lineage>
        <taxon>Eukaryota</taxon>
        <taxon>Fungi</taxon>
        <taxon>Fungi incertae sedis</taxon>
        <taxon>Mucoromycota</taxon>
        <taxon>Mucoromycotina</taxon>
        <taxon>Endogonomycetes</taxon>
        <taxon>Endogonales</taxon>
        <taxon>Endogonaceae</taxon>
        <taxon>Jimgerdemannia</taxon>
    </lineage>
</organism>
<evidence type="ECO:0000259" key="12">
    <source>
        <dbReference type="Pfam" id="PF01699"/>
    </source>
</evidence>
<keyword evidence="7 10" id="KW-1133">Transmembrane helix</keyword>
<evidence type="ECO:0000256" key="7">
    <source>
        <dbReference type="ARBA" id="ARBA00022989"/>
    </source>
</evidence>
<dbReference type="NCBIfam" id="TIGR00846">
    <property type="entry name" value="caca2"/>
    <property type="match status" value="1"/>
</dbReference>
<keyword evidence="5 10" id="KW-0812">Transmembrane</keyword>
<dbReference type="InterPro" id="IPR004837">
    <property type="entry name" value="NaCa_Exmemb"/>
</dbReference>
<feature type="domain" description="Sodium/calcium exchanger membrane region" evidence="12">
    <location>
        <begin position="99"/>
        <end position="253"/>
    </location>
</feature>
<evidence type="ECO:0000256" key="8">
    <source>
        <dbReference type="ARBA" id="ARBA00023065"/>
    </source>
</evidence>
<feature type="transmembrane region" description="Helical" evidence="10">
    <location>
        <begin position="357"/>
        <end position="380"/>
    </location>
</feature>
<comment type="similarity">
    <text evidence="2 10">Belongs to the Ca(2+):cation antiporter (CaCA) (TC 2.A.19) family.</text>
</comment>
<reference evidence="13 14" key="1">
    <citation type="journal article" date="2018" name="New Phytol.">
        <title>Phylogenomics of Endogonaceae and evolution of mycorrhizas within Mucoromycota.</title>
        <authorList>
            <person name="Chang Y."/>
            <person name="Desiro A."/>
            <person name="Na H."/>
            <person name="Sandor L."/>
            <person name="Lipzen A."/>
            <person name="Clum A."/>
            <person name="Barry K."/>
            <person name="Grigoriev I.V."/>
            <person name="Martin F.M."/>
            <person name="Stajich J.E."/>
            <person name="Smith M.E."/>
            <person name="Bonito G."/>
            <person name="Spatafora J.W."/>
        </authorList>
    </citation>
    <scope>NUCLEOTIDE SEQUENCE [LARGE SCALE GENOMIC DNA]</scope>
    <source>
        <strain evidence="13 14">GMNB39</strain>
    </source>
</reference>
<dbReference type="InterPro" id="IPR004713">
    <property type="entry name" value="CaH_exchang"/>
</dbReference>
<feature type="region of interest" description="Disordered" evidence="11">
    <location>
        <begin position="1"/>
        <end position="30"/>
    </location>
</feature>
<keyword evidence="10" id="KW-0926">Vacuole</keyword>
<evidence type="ECO:0000256" key="3">
    <source>
        <dbReference type="ARBA" id="ARBA00022448"/>
    </source>
</evidence>
<protein>
    <recommendedName>
        <fullName evidence="10">Vacuolar calcium ion transporter</fullName>
    </recommendedName>
</protein>
<gene>
    <name evidence="13" type="ORF">BC936DRAFT_136733</name>
</gene>
<comment type="subcellular location">
    <subcellularLocation>
        <location evidence="1">Endomembrane system</location>
        <topology evidence="1">Multi-pass membrane protein</topology>
    </subcellularLocation>
    <subcellularLocation>
        <location evidence="10">Vacuole membrane</location>
    </subcellularLocation>
</comment>
<evidence type="ECO:0000256" key="5">
    <source>
        <dbReference type="ARBA" id="ARBA00022692"/>
    </source>
</evidence>
<dbReference type="PANTHER" id="PTHR31503">
    <property type="entry name" value="VACUOLAR CALCIUM ION TRANSPORTER"/>
    <property type="match status" value="1"/>
</dbReference>
<feature type="transmembrane region" description="Helical" evidence="10">
    <location>
        <begin position="131"/>
        <end position="153"/>
    </location>
</feature>
<feature type="transmembrane region" description="Helical" evidence="10">
    <location>
        <begin position="386"/>
        <end position="407"/>
    </location>
</feature>
<feature type="compositionally biased region" description="Polar residues" evidence="11">
    <location>
        <begin position="1"/>
        <end position="16"/>
    </location>
</feature>
<dbReference type="GO" id="GO:0000329">
    <property type="term" value="C:fungal-type vacuole membrane"/>
    <property type="evidence" value="ECO:0007669"/>
    <property type="project" value="TreeGrafter"/>
</dbReference>
<dbReference type="EMBL" id="RBNI01010315">
    <property type="protein sequence ID" value="RUP43787.1"/>
    <property type="molecule type" value="Genomic_DNA"/>
</dbReference>
<feature type="transmembrane region" description="Helical" evidence="10">
    <location>
        <begin position="278"/>
        <end position="303"/>
    </location>
</feature>
<keyword evidence="10" id="KW-0050">Antiport</keyword>